<dbReference type="Gene3D" id="3.30.710.10">
    <property type="entry name" value="Potassium Channel Kv1.1, Chain A"/>
    <property type="match status" value="1"/>
</dbReference>
<comment type="caution">
    <text evidence="1">The sequence shown here is derived from an EMBL/GenBank/DDBJ whole genome shotgun (WGS) entry which is preliminary data.</text>
</comment>
<evidence type="ECO:0008006" key="3">
    <source>
        <dbReference type="Google" id="ProtNLM"/>
    </source>
</evidence>
<organism evidence="1 2">
    <name type="scientific">Fusarium sarcochroum</name>
    <dbReference type="NCBI Taxonomy" id="1208366"/>
    <lineage>
        <taxon>Eukaryota</taxon>
        <taxon>Fungi</taxon>
        <taxon>Dikarya</taxon>
        <taxon>Ascomycota</taxon>
        <taxon>Pezizomycotina</taxon>
        <taxon>Sordariomycetes</taxon>
        <taxon>Hypocreomycetidae</taxon>
        <taxon>Hypocreales</taxon>
        <taxon>Nectriaceae</taxon>
        <taxon>Fusarium</taxon>
        <taxon>Fusarium lateritium species complex</taxon>
    </lineage>
</organism>
<sequence length="191" mass="21138">MENPRDAQASVVVEVAREGNLLLTVGPEETILRVHSTLLMAASKPFYVMLGPNWKEGHDVRNHDEPAELSLPEDNAAALRLICFVIHHQNTDMPQSLTAEDVLAVAVAAEKYDCASALRSASGSWLKTSRSEPGDLVFLATAAYLFQNGQTFKQITRTLKLDYDGPYLDLFQVKVESLMTWKVSCSIVIFV</sequence>
<dbReference type="InterPro" id="IPR011333">
    <property type="entry name" value="SKP1/BTB/POZ_sf"/>
</dbReference>
<name>A0A8H4XD19_9HYPO</name>
<evidence type="ECO:0000313" key="1">
    <source>
        <dbReference type="EMBL" id="KAF4969905.1"/>
    </source>
</evidence>
<gene>
    <name evidence="1" type="ORF">FSARC_2962</name>
</gene>
<keyword evidence="2" id="KW-1185">Reference proteome</keyword>
<evidence type="ECO:0000313" key="2">
    <source>
        <dbReference type="Proteomes" id="UP000622797"/>
    </source>
</evidence>
<accession>A0A8H4XD19</accession>
<dbReference type="AlphaFoldDB" id="A0A8H4XD19"/>
<protein>
    <recommendedName>
        <fullName evidence="3">BTB domain-containing protein</fullName>
    </recommendedName>
</protein>
<dbReference type="SUPFAM" id="SSF54695">
    <property type="entry name" value="POZ domain"/>
    <property type="match status" value="1"/>
</dbReference>
<proteinExistence type="predicted"/>
<reference evidence="1" key="2">
    <citation type="submission" date="2020-05" db="EMBL/GenBank/DDBJ databases">
        <authorList>
            <person name="Kim H.-S."/>
            <person name="Proctor R.H."/>
            <person name="Brown D.W."/>
        </authorList>
    </citation>
    <scope>NUCLEOTIDE SEQUENCE</scope>
    <source>
        <strain evidence="1">NRRL 20472</strain>
    </source>
</reference>
<dbReference type="Proteomes" id="UP000622797">
    <property type="component" value="Unassembled WGS sequence"/>
</dbReference>
<reference evidence="1" key="1">
    <citation type="journal article" date="2020" name="BMC Genomics">
        <title>Correction to: Identification and distribution of gene clusters required for synthesis of sphingolipid metabolism inhibitors in diverse species of the filamentous fungus Fusarium.</title>
        <authorList>
            <person name="Kim H.S."/>
            <person name="Lohmar J.M."/>
            <person name="Busman M."/>
            <person name="Brown D.W."/>
            <person name="Naumann T.A."/>
            <person name="Divon H.H."/>
            <person name="Lysoe E."/>
            <person name="Uhlig S."/>
            <person name="Proctor R.H."/>
        </authorList>
    </citation>
    <scope>NUCLEOTIDE SEQUENCE</scope>
    <source>
        <strain evidence="1">NRRL 20472</strain>
    </source>
</reference>
<dbReference type="EMBL" id="JABEXW010000145">
    <property type="protein sequence ID" value="KAF4969905.1"/>
    <property type="molecule type" value="Genomic_DNA"/>
</dbReference>
<dbReference type="OrthoDB" id="5275938at2759"/>